<dbReference type="Proteomes" id="UP000039865">
    <property type="component" value="Unassembled WGS sequence"/>
</dbReference>
<dbReference type="InterPro" id="IPR011705">
    <property type="entry name" value="BACK"/>
</dbReference>
<feature type="coiled-coil region" evidence="1">
    <location>
        <begin position="737"/>
        <end position="764"/>
    </location>
</feature>
<dbReference type="Gene3D" id="1.25.40.420">
    <property type="match status" value="1"/>
</dbReference>
<organism evidence="4 5">
    <name type="scientific">Stylonychia lemnae</name>
    <name type="common">Ciliate</name>
    <dbReference type="NCBI Taxonomy" id="5949"/>
    <lineage>
        <taxon>Eukaryota</taxon>
        <taxon>Sar</taxon>
        <taxon>Alveolata</taxon>
        <taxon>Ciliophora</taxon>
        <taxon>Intramacronucleata</taxon>
        <taxon>Spirotrichea</taxon>
        <taxon>Stichotrichia</taxon>
        <taxon>Sporadotrichida</taxon>
        <taxon>Oxytrichidae</taxon>
        <taxon>Stylonychinae</taxon>
        <taxon>Stylonychia</taxon>
    </lineage>
</organism>
<evidence type="ECO:0000313" key="4">
    <source>
        <dbReference type="EMBL" id="CDW83362.1"/>
    </source>
</evidence>
<protein>
    <recommendedName>
        <fullName evidence="3">BACK domain-containing protein</fullName>
    </recommendedName>
</protein>
<evidence type="ECO:0000256" key="1">
    <source>
        <dbReference type="SAM" id="Coils"/>
    </source>
</evidence>
<feature type="domain" description="BACK" evidence="3">
    <location>
        <begin position="545"/>
        <end position="635"/>
    </location>
</feature>
<feature type="compositionally biased region" description="Polar residues" evidence="2">
    <location>
        <begin position="1608"/>
        <end position="1620"/>
    </location>
</feature>
<proteinExistence type="predicted"/>
<dbReference type="InParanoid" id="A0A078AQ03"/>
<accession>A0A078AQ03</accession>
<feature type="compositionally biased region" description="Low complexity" evidence="2">
    <location>
        <begin position="782"/>
        <end position="795"/>
    </location>
</feature>
<feature type="region of interest" description="Disordered" evidence="2">
    <location>
        <begin position="1"/>
        <end position="40"/>
    </location>
</feature>
<evidence type="ECO:0000256" key="2">
    <source>
        <dbReference type="SAM" id="MobiDB-lite"/>
    </source>
</evidence>
<dbReference type="OrthoDB" id="10690837at2759"/>
<feature type="region of interest" description="Disordered" evidence="2">
    <location>
        <begin position="1598"/>
        <end position="1623"/>
    </location>
</feature>
<feature type="region of interest" description="Disordered" evidence="2">
    <location>
        <begin position="880"/>
        <end position="917"/>
    </location>
</feature>
<reference evidence="4 5" key="1">
    <citation type="submission" date="2014-06" db="EMBL/GenBank/DDBJ databases">
        <authorList>
            <person name="Swart Estienne"/>
        </authorList>
    </citation>
    <scope>NUCLEOTIDE SEQUENCE [LARGE SCALE GENOMIC DNA]</scope>
    <source>
        <strain evidence="4 5">130c</strain>
    </source>
</reference>
<feature type="compositionally biased region" description="Low complexity" evidence="2">
    <location>
        <begin position="1113"/>
        <end position="1123"/>
    </location>
</feature>
<keyword evidence="5" id="KW-1185">Reference proteome</keyword>
<feature type="compositionally biased region" description="Polar residues" evidence="2">
    <location>
        <begin position="96"/>
        <end position="117"/>
    </location>
</feature>
<evidence type="ECO:0000313" key="5">
    <source>
        <dbReference type="Proteomes" id="UP000039865"/>
    </source>
</evidence>
<feature type="compositionally biased region" description="Acidic residues" evidence="2">
    <location>
        <begin position="907"/>
        <end position="917"/>
    </location>
</feature>
<feature type="compositionally biased region" description="Polar residues" evidence="2">
    <location>
        <begin position="1142"/>
        <end position="1166"/>
    </location>
</feature>
<feature type="compositionally biased region" description="Basic and acidic residues" evidence="2">
    <location>
        <begin position="1124"/>
        <end position="1138"/>
    </location>
</feature>
<evidence type="ECO:0000259" key="3">
    <source>
        <dbReference type="Pfam" id="PF07707"/>
    </source>
</evidence>
<sequence length="1717" mass="197537">MQRLSQENLKNLNQENYKAPYHEQDSFKNKKGLGQDNSNKKHLQNYLNQNLSQSDINGEGVGNNSSMMRSGVPVGAGMVSSALNQANNVNASRLNKSSADQTPFQGFNDNSFISQSKNDPRKNDRNYACLIIRKMEFFCSKVNLEKHSNYLFRVFDRQEQSFIEAQRNAQIRIKLPDNTKPDILIMFIDYIDKGKEFPNKIDLYIAQNVVTIAEALKMRQIQKKFLMEIIMPMLNRENVIFFIKMSYHKLSDGRDQQEDDAAKEVDADLESVTTHKEEEDFWLEFLSYTLDLAAANIQYLIKKKSTELHGVLEPNIIDEIIERAIKFYRADLQYDSTLLFETLMKVRNCDSIFQLLDQEKSKIIENEEQILKSGVRPILTWKVQNLSGNFYRESDGFWVENAQWKLAISYFSNDEDALSVSLKMISNPFDVKNSKDYFKKKEFFLPSNVGVYNQNPIDEYEEYDIKDKDEIMQRRKQIEKANSEYPSHSYITMVSAVRIHSNDELKEPLIQSLICSAKSPALLKKFDGFYPEDYDGEVTIEIYFKLKYIYSAILLYITRNFTYQITDPIIYLLPKDQYKLILKHKLLNVTQEDEVIKSLCLWMEGQESRESLEIELKELLENVQWNYVSIPCFLDLIRNFSLLRRHESFKKIVHKEFNIRLKFNPETTNLDPPRNCYKYNKTQTNPESITKNLKNAKALLFINHEDFFTKFLDQLLEPVDVIRTHLVNEGVSESSHRKFLELQLQQKQKELIDIQMQLNNMKLLDDLDNSRSNSRLQRRNSSRQQYNQSRQNGRSSIDEQETVKNSMINLLHVIDGSAQPAQQTNGNHLRNISNEIVQQMQFNANEQVESPFEVYENQVQPGKQNQVQILFQSLTEDLRDQDENEQTVKFNNGIDPGNTNYQRQGDDDQEDMDEEEKEEFNVHNQILNDRSNSPELNFNPSLVNQQLKQQLQLQQQQQQHFHLRNNDDLASFNCNSFVVGGAALNRQEEVQVHENKEIQTSLNFIITSHLKSRVSNTQLSHNSSRQFMDQGIQMSNASVGIDFKDILQDESIRKSDVIVHSNIKEYVNQSIQFELIQQDQDEDEEIKLDVVNIGLKTENCSNSRSSELDKELSNNSNNQQQSSETHELKVKRTIKFDENIASLPSETIKTKQHQPNQRPKQANQEQNRNILNNDQQYQKSIQEYMQFVQQLSKDEFDKNFLEQILGPSDFSTHNVFTFQNQDLQTVQNKRTNNLQVSQSHQKQLDERIAKHILQSDKSSAFNGNNNPISTQAYTPMSNNNQSMMASFFNNQNNTNLNTLVNYSSSIGSNFNLSGKNFKTPSSAKGGMTLTQMNHTNMEAARGAANHQQYLNLQPRAKSQNNNYRGQKIHQKRATNAQKLNVQSNKNVNLNRTENQIRQTHKSMNSSITRNKSSISNSHSNTGLQSAKNSQLAKFTSNSNNQFSLRNRNLENSNSSALKTNIKQINKQGMVVSNQTQQIKGGNTINGGNNNQKVVSLQKLLENTANLSQMDNDLCLMPQNLLAWTGNSDNQNFQSQLQPQNLFASTLIPDNINLPFDITAQIANFNILDHIQVKPSGNNASGYNKQIIKGKNIPSLSSNANNSRLLSNGQSPSSNYHSKNGNPVYDFQRANATIKNPQIRLGTIEESKMSELLHNANNEDRSTAHFNQLNGTQNLIRNIGNNTISLNLMGHQQISSATNSSHQVINLDHQNERGGSVS</sequence>
<feature type="compositionally biased region" description="Low complexity" evidence="2">
    <location>
        <begin position="1598"/>
        <end position="1607"/>
    </location>
</feature>
<gene>
    <name evidence="4" type="primary">Contig15514.g16533</name>
    <name evidence="4" type="ORF">STYLEM_12406</name>
</gene>
<keyword evidence="1" id="KW-0175">Coiled coil</keyword>
<feature type="region of interest" description="Disordered" evidence="2">
    <location>
        <begin position="1100"/>
        <end position="1166"/>
    </location>
</feature>
<feature type="compositionally biased region" description="Polar residues" evidence="2">
    <location>
        <begin position="1"/>
        <end position="16"/>
    </location>
</feature>
<dbReference type="EMBL" id="CCKQ01011788">
    <property type="protein sequence ID" value="CDW83362.1"/>
    <property type="molecule type" value="Genomic_DNA"/>
</dbReference>
<feature type="region of interest" description="Disordered" evidence="2">
    <location>
        <begin position="96"/>
        <end position="120"/>
    </location>
</feature>
<dbReference type="Pfam" id="PF07707">
    <property type="entry name" value="BACK"/>
    <property type="match status" value="1"/>
</dbReference>
<feature type="region of interest" description="Disordered" evidence="2">
    <location>
        <begin position="1398"/>
        <end position="1431"/>
    </location>
</feature>
<feature type="region of interest" description="Disordered" evidence="2">
    <location>
        <begin position="770"/>
        <end position="799"/>
    </location>
</feature>
<name>A0A078AQ03_STYLE</name>